<sequence>MIIEELAYKVTVRADEFMSGKKKVEEGAKDLGKNVTDSMDVTADSTKKAGTAVDKVGKQLKRTSEDTKRPFGLLSSGFFGMAKGAKAFGKHGKEAFSGVQAGAAKFLGLALSIEGTRRLFTSATNSLVDLGNASSNLGLDPKVVDGYKNAAESVGSSSEAITSALTKMKNAKNWSTSGIGAPDESTVATLQLGTQTGVDILGAKDADEMFRRTEEALRKLPKEQAQIWMQRVGIDASLLPSILDGSLDKNQAQFQKKSSSSDEAIKQAREVKTIMQDLDVAISGVGSSLVLAFGPDITKGMKDFSSWIDQNKSNIIGFFKDGSEWAKKFSEAVGGKGNALNLLLALKNPTLAAGVFAARQASELSDTVTQHDGTSSFWESLMGRIKAGGWYNYEQQLKDKRGEDNGPVQHGQSLNVGSFSMDRLLDAVAKAESAGRGDINAVSPRGATGRYQFMPDTAREMGLRVDSEVDERRDPVKSREAARKYLNMLINRYHGNVDLALKAYNVGFGSLDKWINSGARPQDLNKETKEYVGRVSENYGADLSRISALGQMPAGAQTTDNSQTSTTHIGTVQVNTNPQSVDAITKSIAEQQRRSSMGGSFVSGNG</sequence>
<dbReference type="Proteomes" id="UP000033924">
    <property type="component" value="Unassembled WGS sequence"/>
</dbReference>
<evidence type="ECO:0000313" key="3">
    <source>
        <dbReference type="EMBL" id="KKF37014.1"/>
    </source>
</evidence>
<dbReference type="Gene3D" id="1.10.530.10">
    <property type="match status" value="1"/>
</dbReference>
<dbReference type="RefSeq" id="WP_016191174.1">
    <property type="nucleotide sequence ID" value="NZ_CP089932.1"/>
</dbReference>
<dbReference type="InterPro" id="IPR008258">
    <property type="entry name" value="Transglycosylase_SLT_dom_1"/>
</dbReference>
<comment type="caution">
    <text evidence="3">The sequence shown here is derived from an EMBL/GenBank/DDBJ whole genome shotgun (WGS) entry which is preliminary data.</text>
</comment>
<dbReference type="Pfam" id="PF01464">
    <property type="entry name" value="SLT"/>
    <property type="match status" value="1"/>
</dbReference>
<keyword evidence="4" id="KW-1185">Reference proteome</keyword>
<dbReference type="PATRIC" id="fig|65700.7.peg.4671"/>
<accession>A0A0M2KDJ6</accession>
<name>A0A0M2KDJ6_9GAMM</name>
<reference evidence="3 4" key="1">
    <citation type="submission" date="2015-01" db="EMBL/GenBank/DDBJ databases">
        <title>Erwinia tracheiphila.</title>
        <authorList>
            <person name="Shapiro L.R."/>
        </authorList>
    </citation>
    <scope>NUCLEOTIDE SEQUENCE [LARGE SCALE GENOMIC DNA]</scope>
    <source>
        <strain evidence="3 4">BuffGH</strain>
    </source>
</reference>
<dbReference type="EMBL" id="JXNU01000003">
    <property type="protein sequence ID" value="KKF37014.1"/>
    <property type="molecule type" value="Genomic_DNA"/>
</dbReference>
<dbReference type="SUPFAM" id="SSF53955">
    <property type="entry name" value="Lysozyme-like"/>
    <property type="match status" value="1"/>
</dbReference>
<dbReference type="CDD" id="cd00254">
    <property type="entry name" value="LT-like"/>
    <property type="match status" value="1"/>
</dbReference>
<organism evidence="3 4">
    <name type="scientific">Erwinia tracheiphila</name>
    <dbReference type="NCBI Taxonomy" id="65700"/>
    <lineage>
        <taxon>Bacteria</taxon>
        <taxon>Pseudomonadati</taxon>
        <taxon>Pseudomonadota</taxon>
        <taxon>Gammaproteobacteria</taxon>
        <taxon>Enterobacterales</taxon>
        <taxon>Erwiniaceae</taxon>
        <taxon>Erwinia</taxon>
    </lineage>
</organism>
<evidence type="ECO:0000256" key="1">
    <source>
        <dbReference type="ARBA" id="ARBA00007734"/>
    </source>
</evidence>
<dbReference type="PANTHER" id="PTHR37423:SF2">
    <property type="entry name" value="MEMBRANE-BOUND LYTIC MUREIN TRANSGLYCOSYLASE C"/>
    <property type="match status" value="1"/>
</dbReference>
<evidence type="ECO:0000259" key="2">
    <source>
        <dbReference type="Pfam" id="PF01464"/>
    </source>
</evidence>
<protein>
    <recommendedName>
        <fullName evidence="2">Transglycosylase SLT domain-containing protein</fullName>
    </recommendedName>
</protein>
<proteinExistence type="inferred from homology"/>
<gene>
    <name evidence="3" type="ORF">SY86_18800</name>
</gene>
<evidence type="ECO:0000313" key="4">
    <source>
        <dbReference type="Proteomes" id="UP000033924"/>
    </source>
</evidence>
<dbReference type="PANTHER" id="PTHR37423">
    <property type="entry name" value="SOLUBLE LYTIC MUREIN TRANSGLYCOSYLASE-RELATED"/>
    <property type="match status" value="1"/>
</dbReference>
<dbReference type="AlphaFoldDB" id="A0A0M2KDJ6"/>
<dbReference type="InterPro" id="IPR023346">
    <property type="entry name" value="Lysozyme-like_dom_sf"/>
</dbReference>
<feature type="domain" description="Transglycosylase SLT" evidence="2">
    <location>
        <begin position="422"/>
        <end position="518"/>
    </location>
</feature>
<dbReference type="STRING" id="65700.SY86_18800"/>
<comment type="similarity">
    <text evidence="1">Belongs to the transglycosylase Slt family.</text>
</comment>